<dbReference type="InterPro" id="IPR003374">
    <property type="entry name" value="ApbE-like_sf"/>
</dbReference>
<evidence type="ECO:0000313" key="13">
    <source>
        <dbReference type="EMBL" id="KRL55793.1"/>
    </source>
</evidence>
<evidence type="ECO:0000256" key="4">
    <source>
        <dbReference type="ARBA" id="ARBA00022679"/>
    </source>
</evidence>
<dbReference type="PANTHER" id="PTHR30040">
    <property type="entry name" value="THIAMINE BIOSYNTHESIS LIPOPROTEIN APBE"/>
    <property type="match status" value="1"/>
</dbReference>
<dbReference type="GO" id="GO:0046872">
    <property type="term" value="F:metal ion binding"/>
    <property type="evidence" value="ECO:0007669"/>
    <property type="project" value="UniProtKB-UniRule"/>
</dbReference>
<dbReference type="EC" id="2.7.1.180" evidence="1 10"/>
<dbReference type="GO" id="GO:0016740">
    <property type="term" value="F:transferase activity"/>
    <property type="evidence" value="ECO:0007669"/>
    <property type="project" value="UniProtKB-UniRule"/>
</dbReference>
<keyword evidence="5 10" id="KW-0479">Metal-binding</keyword>
<evidence type="ECO:0000256" key="3">
    <source>
        <dbReference type="ARBA" id="ARBA00022630"/>
    </source>
</evidence>
<dbReference type="Proteomes" id="UP000051999">
    <property type="component" value="Unassembled WGS sequence"/>
</dbReference>
<feature type="binding site" evidence="11">
    <location>
        <position position="303"/>
    </location>
    <ligand>
        <name>Mg(2+)</name>
        <dbReference type="ChEBI" id="CHEBI:18420"/>
    </ligand>
</feature>
<dbReference type="SUPFAM" id="SSF143631">
    <property type="entry name" value="ApbE-like"/>
    <property type="match status" value="1"/>
</dbReference>
<evidence type="ECO:0000256" key="5">
    <source>
        <dbReference type="ARBA" id="ARBA00022723"/>
    </source>
</evidence>
<dbReference type="STRING" id="1114972.FD35_GL002324"/>
<comment type="caution">
    <text evidence="13">The sequence shown here is derived from an EMBL/GenBank/DDBJ whole genome shotgun (WGS) entry which is preliminary data.</text>
</comment>
<evidence type="ECO:0000313" key="14">
    <source>
        <dbReference type="Proteomes" id="UP000051999"/>
    </source>
</evidence>
<protein>
    <recommendedName>
        <fullName evidence="2 10">FAD:protein FMN transferase</fullName>
        <ecNumber evidence="1 10">2.7.1.180</ecNumber>
    </recommendedName>
    <alternativeName>
        <fullName evidence="8 10">Flavin transferase</fullName>
    </alternativeName>
</protein>
<evidence type="ECO:0000256" key="10">
    <source>
        <dbReference type="PIRNR" id="PIRNR006268"/>
    </source>
</evidence>
<keyword evidence="6 10" id="KW-0274">FAD</keyword>
<keyword evidence="3 10" id="KW-0285">Flavoprotein</keyword>
<evidence type="ECO:0000256" key="7">
    <source>
        <dbReference type="ARBA" id="ARBA00022842"/>
    </source>
</evidence>
<dbReference type="eggNOG" id="COG1477">
    <property type="taxonomic scope" value="Bacteria"/>
</dbReference>
<gene>
    <name evidence="13" type="ORF">FD35_GL002324</name>
</gene>
<keyword evidence="12" id="KW-1003">Cell membrane</keyword>
<keyword evidence="7 10" id="KW-0460">Magnesium</keyword>
<evidence type="ECO:0000256" key="6">
    <source>
        <dbReference type="ARBA" id="ARBA00022827"/>
    </source>
</evidence>
<accession>A0A0R1RGZ2</accession>
<comment type="similarity">
    <text evidence="10 12">Belongs to the ApbE family.</text>
</comment>
<dbReference type="PIRSF" id="PIRSF006268">
    <property type="entry name" value="ApbE"/>
    <property type="match status" value="1"/>
</dbReference>
<evidence type="ECO:0000256" key="9">
    <source>
        <dbReference type="ARBA" id="ARBA00048540"/>
    </source>
</evidence>
<comment type="function">
    <text evidence="12">Flavin transferase that catalyzes the transfer of the FMN moiety of FAD and its covalent binding to the hydroxyl group of a threonine residue in a target flavoprotein.</text>
</comment>
<dbReference type="PATRIC" id="fig|1114972.6.peg.2387"/>
<organism evidence="13 14">
    <name type="scientific">Furfurilactobacillus rossiae DSM 15814</name>
    <dbReference type="NCBI Taxonomy" id="1114972"/>
    <lineage>
        <taxon>Bacteria</taxon>
        <taxon>Bacillati</taxon>
        <taxon>Bacillota</taxon>
        <taxon>Bacilli</taxon>
        <taxon>Lactobacillales</taxon>
        <taxon>Lactobacillaceae</taxon>
        <taxon>Furfurilactobacillus</taxon>
    </lineage>
</organism>
<dbReference type="PANTHER" id="PTHR30040:SF2">
    <property type="entry name" value="FAD:PROTEIN FMN TRANSFERASE"/>
    <property type="match status" value="1"/>
</dbReference>
<evidence type="ECO:0000256" key="12">
    <source>
        <dbReference type="RuleBase" id="RU363002"/>
    </source>
</evidence>
<keyword evidence="12" id="KW-0997">Cell inner membrane</keyword>
<keyword evidence="4 10" id="KW-0808">Transferase</keyword>
<keyword evidence="12 13" id="KW-0449">Lipoprotein</keyword>
<comment type="cofactor">
    <cofactor evidence="11">
        <name>Mg(2+)</name>
        <dbReference type="ChEBI" id="CHEBI:18420"/>
    </cofactor>
    <cofactor evidence="11">
        <name>Mn(2+)</name>
        <dbReference type="ChEBI" id="CHEBI:29035"/>
    </cofactor>
    <text evidence="11">Magnesium. Can also use manganese.</text>
</comment>
<proteinExistence type="inferred from homology"/>
<dbReference type="Gene3D" id="3.10.520.10">
    <property type="entry name" value="ApbE-like domains"/>
    <property type="match status" value="1"/>
</dbReference>
<evidence type="ECO:0000256" key="11">
    <source>
        <dbReference type="PIRSR" id="PIRSR006268-2"/>
    </source>
</evidence>
<keyword evidence="14" id="KW-1185">Reference proteome</keyword>
<keyword evidence="12" id="KW-0472">Membrane</keyword>
<dbReference type="Pfam" id="PF02424">
    <property type="entry name" value="ApbE"/>
    <property type="match status" value="1"/>
</dbReference>
<dbReference type="AlphaFoldDB" id="A0A0R1RGZ2"/>
<evidence type="ECO:0000256" key="8">
    <source>
        <dbReference type="ARBA" id="ARBA00031306"/>
    </source>
</evidence>
<name>A0A0R1RGZ2_9LACO</name>
<dbReference type="InterPro" id="IPR024932">
    <property type="entry name" value="ApbE"/>
</dbReference>
<reference evidence="13 14" key="1">
    <citation type="journal article" date="2015" name="Genome Announc.">
        <title>Expanding the biotechnology potential of lactobacilli through comparative genomics of 213 strains and associated genera.</title>
        <authorList>
            <person name="Sun Z."/>
            <person name="Harris H.M."/>
            <person name="McCann A."/>
            <person name="Guo C."/>
            <person name="Argimon S."/>
            <person name="Zhang W."/>
            <person name="Yang X."/>
            <person name="Jeffery I.B."/>
            <person name="Cooney J.C."/>
            <person name="Kagawa T.F."/>
            <person name="Liu W."/>
            <person name="Song Y."/>
            <person name="Salvetti E."/>
            <person name="Wrobel A."/>
            <person name="Rasinkangas P."/>
            <person name="Parkhill J."/>
            <person name="Rea M.C."/>
            <person name="O'Sullivan O."/>
            <person name="Ritari J."/>
            <person name="Douillard F.P."/>
            <person name="Paul Ross R."/>
            <person name="Yang R."/>
            <person name="Briner A.E."/>
            <person name="Felis G.E."/>
            <person name="de Vos W.M."/>
            <person name="Barrangou R."/>
            <person name="Klaenhammer T.R."/>
            <person name="Caufield P.W."/>
            <person name="Cui Y."/>
            <person name="Zhang H."/>
            <person name="O'Toole P.W."/>
        </authorList>
    </citation>
    <scope>NUCLEOTIDE SEQUENCE [LARGE SCALE GENOMIC DNA]</scope>
    <source>
        <strain evidence="13 14">DSM 15814</strain>
    </source>
</reference>
<comment type="catalytic activity">
    <reaction evidence="9 10 12">
        <text>L-threonyl-[protein] + FAD = FMN-L-threonyl-[protein] + AMP + H(+)</text>
        <dbReference type="Rhea" id="RHEA:36847"/>
        <dbReference type="Rhea" id="RHEA-COMP:11060"/>
        <dbReference type="Rhea" id="RHEA-COMP:11061"/>
        <dbReference type="ChEBI" id="CHEBI:15378"/>
        <dbReference type="ChEBI" id="CHEBI:30013"/>
        <dbReference type="ChEBI" id="CHEBI:57692"/>
        <dbReference type="ChEBI" id="CHEBI:74257"/>
        <dbReference type="ChEBI" id="CHEBI:456215"/>
        <dbReference type="EC" id="2.7.1.180"/>
    </reaction>
</comment>
<dbReference type="GO" id="GO:0005886">
    <property type="term" value="C:plasma membrane"/>
    <property type="evidence" value="ECO:0007669"/>
    <property type="project" value="UniProtKB-SubCell"/>
</dbReference>
<evidence type="ECO:0000256" key="1">
    <source>
        <dbReference type="ARBA" id="ARBA00011955"/>
    </source>
</evidence>
<dbReference type="PROSITE" id="PS51257">
    <property type="entry name" value="PROKAR_LIPOPROTEIN"/>
    <property type="match status" value="1"/>
</dbReference>
<feature type="binding site" evidence="11">
    <location>
        <position position="187"/>
    </location>
    <ligand>
        <name>Mg(2+)</name>
        <dbReference type="ChEBI" id="CHEBI:18420"/>
    </ligand>
</feature>
<evidence type="ECO:0000256" key="2">
    <source>
        <dbReference type="ARBA" id="ARBA00016337"/>
    </source>
</evidence>
<comment type="subcellular location">
    <subcellularLocation>
        <location evidence="12">Cell inner membrane</location>
        <topology evidence="12">Lipid-anchor</topology>
        <orientation evidence="12">Periplasmic side</orientation>
    </subcellularLocation>
</comment>
<sequence>MAFKESLAIMKKALIWGSLTVALLAVLSGCAKKPQKHTMVKNPYEKTEMVMGTVCTLSIYDKGKKSVIDKGFKEIHHMDDESTLTRGGSQLDKINANAGIKPVKVPADFYPMVQKALDVSENSEGSFDMAIGAVTNLWKIGLPGARVPKQSEIDAALPLVDYHDVQLNDKNRTVYLTKKGMRLDFGGIAKGYIADQVKKVFKENGVTSGIINLGGNIIVMGNSPEGHNKPWQVGIQNPVKPRGDAVGTIKESDMSIVTAGTYEQYLMSHGHKYIYLFDAKTGYPYENNLASVTIVSKKSIDGDALSNAAFDKGLKDGLAYMNKKPKIQAIFITNDKKIYVTDGLKTKFKLDKHTNYKMGN</sequence>
<dbReference type="EMBL" id="AZFF01000006">
    <property type="protein sequence ID" value="KRL55793.1"/>
    <property type="molecule type" value="Genomic_DNA"/>
</dbReference>